<accession>A0A146KFQ5</accession>
<dbReference type="EMBL" id="GDID01001063">
    <property type="protein sequence ID" value="JAP95543.1"/>
    <property type="molecule type" value="Transcribed_RNA"/>
</dbReference>
<feature type="non-terminal residue" evidence="2">
    <location>
        <position position="1"/>
    </location>
</feature>
<name>A0A146KFQ5_9EUKA</name>
<feature type="compositionally biased region" description="Basic and acidic residues" evidence="1">
    <location>
        <begin position="1504"/>
        <end position="1514"/>
    </location>
</feature>
<feature type="region of interest" description="Disordered" evidence="1">
    <location>
        <begin position="495"/>
        <end position="522"/>
    </location>
</feature>
<feature type="region of interest" description="Disordered" evidence="1">
    <location>
        <begin position="1189"/>
        <end position="1217"/>
    </location>
</feature>
<gene>
    <name evidence="2" type="ORF">TPC1_11435</name>
</gene>
<protein>
    <submittedName>
        <fullName evidence="2">Uncharacterized protein</fullName>
    </submittedName>
</protein>
<reference evidence="2" key="1">
    <citation type="submission" date="2015-07" db="EMBL/GenBank/DDBJ databases">
        <title>Adaptation to a free-living lifestyle via gene acquisitions in the diplomonad Trepomonas sp. PC1.</title>
        <authorList>
            <person name="Xu F."/>
            <person name="Jerlstrom-Hultqvist J."/>
            <person name="Kolisko M."/>
            <person name="Simpson A.G.B."/>
            <person name="Roger A.J."/>
            <person name="Svard S.G."/>
            <person name="Andersson J.O."/>
        </authorList>
    </citation>
    <scope>NUCLEOTIDE SEQUENCE</scope>
    <source>
        <strain evidence="2">PC1</strain>
    </source>
</reference>
<feature type="region of interest" description="Disordered" evidence="1">
    <location>
        <begin position="1487"/>
        <end position="1538"/>
    </location>
</feature>
<evidence type="ECO:0000313" key="2">
    <source>
        <dbReference type="EMBL" id="JAP95543.1"/>
    </source>
</evidence>
<sequence length="1661" mass="193170">LIEKYIEKTKNLTSLQLLFNTFILNNFEHSKTAGQLKFMESSQKDVQSYKFTDEINLQLFYTLQDTKKKTENIAYQLQNQHQLSVIQQLQNEFQLREMYQKVMTESKVVNLSGKSVFLQLYPTFLISLNDPMAANFYNCEQKIIQQIKLYNSLINEVKEDQNEIPAILGTILDTIEITQQKQHFNESQLIPIEYLCEIEQNQVLTQHQMASEYQSQSIFDTYSQILKKYSCPKTKSYVVEMFLSLISFYLQKQPQTPRTVMLRKSDLSELTRMFMNDCDVQLSLNEAESIIRKTLVFQMCGEKTDLQLSDPCSNQQDFQQNEIIKLGQLEQKEFNQLSIIAQIQSEIPQTITKSTNVICNTDCYKIETNFGEQNQVIKKFDEQQIRFEVENEIRKLCSAAKIQFDPGVFGHMFFNYQEFISVITKIPLLKEVKKNEIQPVFPIDESWLEFMEADKKKTKKQVLNPSIPAYSNHVMTYLQLIIHFEHCKTRPMTAPLSQKLDKKDDKKEKKDDKKEKEKQVEVQKVEGDPFDNLIAFLYKAKPAQFGFTKKDLQKKPKEEPKLSPEMFLGTDLHCQFASLLALLTSDEKMISSLQYLIKLVKDQVKDQIIFTEKIYHCKGASNLQFIGQQDTAKSENLFRQLQQFLISNQTTLYRPRPFPAQIQPIDQQLKLTDCRQLARTYSHVADRSILESSVNKIQILKSQKPITDLTQYGFQVIDRLSLLPCADYKRDIALEGEQQLTHQFSQKARFDAQFQDGWRVFTQEQNLVLQRRQFEICVSLQKKFSFQAQDFNLELDYSTLKMNNQSLQLTDLQVSGQKVSNLCSKTQIFMSQLQKSYKNFDSQSLKIEFAAEFPNLKLFRCQNTFQQLKGEFLSIVELFEQFLVIQGDNQRLIYFQQNDIIFQKEESVDMVRSDGSLLMFFNVESCNAEFQKQFAQSKPPSASNQQRKAVKSVESQLAPREIQIFSAPVVLFGGPNYAIGQGILKKRIANQAQNNINTRIVFDLERKLHPTFSKPESMKKFEIADPFLLMAKIREEAAEGYKVIPPMYSQLQQQLQTKISFSRIHHEVFQPLSDDVVSTLQGIYRFVLGNEAESNPLYPSVSIIDWAGNSHHARLGQLQGSQKVIKILVKKENAKKTDQGEMIDQIQFYQDSTEQTLPPLKPKKMQSDDLLQISTLIQARELEQIEQIKADQRPKSTETTQKKQKPVKNEPKEEKKVLQRRSLDEMLNELVHVDARSPLIQIIDVFQGKAEQCAERLAHTLIRDKSFEAYLEKSPTSVIPNMAEPISQVKFLVCPITAEQRQKNQQTQNLIENDTPWLVISKQDAAQLKYSCQLQQALQLYGTSVQITEQMLQFKFLNDFQHYQVNVQPQLQIDILNLIDQIAQIFKQSVNKQVFQHLKDQLINKNQIQFIKLNKFSTPFEQKLWATLEKTKQTWRQVRLQDSQKEIEQIPDDEFMGELSAIINQQKRDVIMQKERAKQRQIEQEIENQMQKERSLKSSQSSSKMEDYYIDKPLKKGTKKPVKPKMPTIPDESSSSDEFNTQTLKNELYLKQYSFLKNSTQPPQVLAKITHQKGQLVNEIFKVLPSRINSRNEKSMLVVKNLTENQIKIEVIAGENEKIESIKIELQPFGVKQLVVEHLKSSNGKIMMRSGNEIIEIEVFQ</sequence>
<feature type="compositionally biased region" description="Basic and acidic residues" evidence="1">
    <location>
        <begin position="499"/>
        <end position="522"/>
    </location>
</feature>
<evidence type="ECO:0000256" key="1">
    <source>
        <dbReference type="SAM" id="MobiDB-lite"/>
    </source>
</evidence>
<organism evidence="2">
    <name type="scientific">Trepomonas sp. PC1</name>
    <dbReference type="NCBI Taxonomy" id="1076344"/>
    <lineage>
        <taxon>Eukaryota</taxon>
        <taxon>Metamonada</taxon>
        <taxon>Diplomonadida</taxon>
        <taxon>Hexamitidae</taxon>
        <taxon>Hexamitinae</taxon>
        <taxon>Trepomonas</taxon>
    </lineage>
</organism>
<feature type="compositionally biased region" description="Basic and acidic residues" evidence="1">
    <location>
        <begin position="1207"/>
        <end position="1217"/>
    </location>
</feature>
<proteinExistence type="predicted"/>